<dbReference type="SUPFAM" id="SSF51395">
    <property type="entry name" value="FMN-linked oxidoreductases"/>
    <property type="match status" value="1"/>
</dbReference>
<evidence type="ECO:0000313" key="5">
    <source>
        <dbReference type="EMBL" id="PZP49189.1"/>
    </source>
</evidence>
<dbReference type="PIRSF" id="PIRSF500060">
    <property type="entry name" value="UCP500060"/>
    <property type="match status" value="1"/>
</dbReference>
<keyword evidence="3" id="KW-1133">Transmembrane helix</keyword>
<evidence type="ECO:0000256" key="1">
    <source>
        <dbReference type="ARBA" id="ARBA00009716"/>
    </source>
</evidence>
<evidence type="ECO:0000256" key="2">
    <source>
        <dbReference type="PIRNR" id="PIRNR006429"/>
    </source>
</evidence>
<organism evidence="5 6">
    <name type="scientific">Pseudopedobacter saltans</name>
    <dbReference type="NCBI Taxonomy" id="151895"/>
    <lineage>
        <taxon>Bacteria</taxon>
        <taxon>Pseudomonadati</taxon>
        <taxon>Bacteroidota</taxon>
        <taxon>Sphingobacteriia</taxon>
        <taxon>Sphingobacteriales</taxon>
        <taxon>Sphingobacteriaceae</taxon>
        <taxon>Pseudopedobacter</taxon>
    </lineage>
</organism>
<dbReference type="Gene3D" id="3.20.20.70">
    <property type="entry name" value="Aldolase class I"/>
    <property type="match status" value="1"/>
</dbReference>
<proteinExistence type="inferred from homology"/>
<name>A0A2W5H5W0_9SPHI</name>
<evidence type="ECO:0000313" key="6">
    <source>
        <dbReference type="Proteomes" id="UP000249645"/>
    </source>
</evidence>
<dbReference type="PANTHER" id="PTHR43819:SF1">
    <property type="entry name" value="ARCHAEAL-TYPE GLUTAMATE SYNTHASE [NADPH]"/>
    <property type="match status" value="1"/>
</dbReference>
<dbReference type="Proteomes" id="UP000249645">
    <property type="component" value="Unassembled WGS sequence"/>
</dbReference>
<dbReference type="PANTHER" id="PTHR43819">
    <property type="entry name" value="ARCHAEAL-TYPE GLUTAMATE SYNTHASE [NADPH]"/>
    <property type="match status" value="1"/>
</dbReference>
<keyword evidence="3" id="KW-0812">Transmembrane</keyword>
<feature type="domain" description="Glutamate synthase" evidence="4">
    <location>
        <begin position="152"/>
        <end position="471"/>
    </location>
</feature>
<accession>A0A2W5H5W0</accession>
<dbReference type="GO" id="GO:0006537">
    <property type="term" value="P:glutamate biosynthetic process"/>
    <property type="evidence" value="ECO:0007669"/>
    <property type="project" value="InterPro"/>
</dbReference>
<dbReference type="InterPro" id="IPR002932">
    <property type="entry name" value="Glu_synthdom"/>
</dbReference>
<dbReference type="AlphaFoldDB" id="A0A2W5H5W0"/>
<dbReference type="PIRSF" id="PIRSF006429">
    <property type="entry name" value="GOGAT_lg_2"/>
    <property type="match status" value="1"/>
</dbReference>
<comment type="similarity">
    <text evidence="1 2">Belongs to the glutamate synthase family.</text>
</comment>
<evidence type="ECO:0000259" key="4">
    <source>
        <dbReference type="Pfam" id="PF01645"/>
    </source>
</evidence>
<dbReference type="EMBL" id="QFOI01000123">
    <property type="protein sequence ID" value="PZP49189.1"/>
    <property type="molecule type" value="Genomic_DNA"/>
</dbReference>
<feature type="transmembrane region" description="Helical" evidence="3">
    <location>
        <begin position="5"/>
        <end position="22"/>
    </location>
</feature>
<dbReference type="GO" id="GO:0015930">
    <property type="term" value="F:glutamate synthase activity"/>
    <property type="evidence" value="ECO:0007669"/>
    <property type="project" value="InterPro"/>
</dbReference>
<dbReference type="InterPro" id="IPR013785">
    <property type="entry name" value="Aldolase_TIM"/>
</dbReference>
<sequence>MRKQFIIFSIVSPIVLIILSYFDNGLWFEILLVLDLILIVLGIYDMMQTKHSIMRTFPVLGRLRYVMEAMRPKIYQYFVESDTDGKPIDRIDRSTIYQRAKKETDTMPFGTQLDVYAEGYEWISYSLAPTDFHKLDLDPRVIVGNKDCKHPYSSSIFNVSAMSYGALSNNAIEALNGGAQIGNFAHNTGEGGISTYHLKNGGDLIWQVGTGYFGCRDEKGLFDPEKFKDKAAYPQVKMIELKLSQGAKPGHGGILPAAKNTEEIAAIRHVVPHTTVASPPYHTAFNNPRELVQFIARMRDLSGGKPVGFKLCIGKKSEFIAICEAMRELDIYPDFITVDGAEGGTGAAPQEFSNYVGVPLLDGLAFVVNMLNGFDIKKHIKVFASGKVLTGFHMARVIALGADGCNSARAMMMALGCIQALMCNTNKCPTGVATQDPNLVVGLDVTDKKQRVANYHHLTVKSFMELIGAGGLRSYKEVNRHHIYRRVFMNEMRSFEDIYPSMNVGALIDGKGLYPDRYKQDMAEATPDHW</sequence>
<dbReference type="InterPro" id="IPR027283">
    <property type="entry name" value="YerD"/>
</dbReference>
<feature type="transmembrane region" description="Helical" evidence="3">
    <location>
        <begin position="28"/>
        <end position="47"/>
    </location>
</feature>
<keyword evidence="3" id="KW-0472">Membrane</keyword>
<dbReference type="InterPro" id="IPR024188">
    <property type="entry name" value="GltB"/>
</dbReference>
<gene>
    <name evidence="5" type="ORF">DI598_08465</name>
</gene>
<dbReference type="Pfam" id="PF01645">
    <property type="entry name" value="Glu_synthase"/>
    <property type="match status" value="1"/>
</dbReference>
<protein>
    <submittedName>
        <fullName evidence="5">FMN-binding glutamate synthase family protein</fullName>
    </submittedName>
</protein>
<dbReference type="CDD" id="cd02808">
    <property type="entry name" value="GltS_FMN"/>
    <property type="match status" value="1"/>
</dbReference>
<evidence type="ECO:0000256" key="3">
    <source>
        <dbReference type="SAM" id="Phobius"/>
    </source>
</evidence>
<comment type="caution">
    <text evidence="5">The sequence shown here is derived from an EMBL/GenBank/DDBJ whole genome shotgun (WGS) entry which is preliminary data.</text>
</comment>
<reference evidence="5 6" key="1">
    <citation type="submission" date="2017-11" db="EMBL/GenBank/DDBJ databases">
        <title>Infants hospitalized years apart are colonized by the same room-sourced microbial strains.</title>
        <authorList>
            <person name="Brooks B."/>
            <person name="Olm M.R."/>
            <person name="Firek B.A."/>
            <person name="Baker R."/>
            <person name="Thomas B.C."/>
            <person name="Morowitz M.J."/>
            <person name="Banfield J.F."/>
        </authorList>
    </citation>
    <scope>NUCLEOTIDE SEQUENCE [LARGE SCALE GENOMIC DNA]</scope>
    <source>
        <strain evidence="5">S2_009_000_R2_76</strain>
    </source>
</reference>